<dbReference type="AlphaFoldDB" id="A0ABD2YGJ0"/>
<keyword evidence="4" id="KW-0963">Cytoplasm</keyword>
<keyword evidence="4" id="KW-0813">Transport</keyword>
<evidence type="ECO:0000256" key="4">
    <source>
        <dbReference type="RuleBase" id="RU367045"/>
    </source>
</evidence>
<keyword evidence="4" id="KW-0653">Protein transport</keyword>
<organism evidence="7 8">
    <name type="scientific">Cinchona calisaya</name>
    <dbReference type="NCBI Taxonomy" id="153742"/>
    <lineage>
        <taxon>Eukaryota</taxon>
        <taxon>Viridiplantae</taxon>
        <taxon>Streptophyta</taxon>
        <taxon>Embryophyta</taxon>
        <taxon>Tracheophyta</taxon>
        <taxon>Spermatophyta</taxon>
        <taxon>Magnoliopsida</taxon>
        <taxon>eudicotyledons</taxon>
        <taxon>Gunneridae</taxon>
        <taxon>Pentapetalae</taxon>
        <taxon>asterids</taxon>
        <taxon>lamiids</taxon>
        <taxon>Gentianales</taxon>
        <taxon>Rubiaceae</taxon>
        <taxon>Cinchonoideae</taxon>
        <taxon>Cinchoneae</taxon>
        <taxon>Cinchona</taxon>
    </lineage>
</organism>
<evidence type="ECO:0000256" key="3">
    <source>
        <dbReference type="ARBA" id="ARBA00022840"/>
    </source>
</evidence>
<evidence type="ECO:0000256" key="2">
    <source>
        <dbReference type="ARBA" id="ARBA00022741"/>
    </source>
</evidence>
<dbReference type="PANTHER" id="PTHR23078:SF3">
    <property type="entry name" value="VESICLE-FUSING ATPASE"/>
    <property type="match status" value="1"/>
</dbReference>
<accession>A0ABD2YGJ0</accession>
<keyword evidence="4" id="KW-0479">Metal-binding</keyword>
<dbReference type="Proteomes" id="UP001630127">
    <property type="component" value="Unassembled WGS sequence"/>
</dbReference>
<dbReference type="Gene3D" id="1.10.10.60">
    <property type="entry name" value="Homeodomain-like"/>
    <property type="match status" value="1"/>
</dbReference>
<comment type="subcellular location">
    <subcellularLocation>
        <location evidence="4">Cytoplasm</location>
    </subcellularLocation>
</comment>
<dbReference type="Gene3D" id="3.40.50.300">
    <property type="entry name" value="P-loop containing nucleotide triphosphate hydrolases"/>
    <property type="match status" value="1"/>
</dbReference>
<keyword evidence="2 4" id="KW-0547">Nucleotide-binding</keyword>
<name>A0ABD2YGJ0_9GENT</name>
<dbReference type="GO" id="GO:0016787">
    <property type="term" value="F:hydrolase activity"/>
    <property type="evidence" value="ECO:0007669"/>
    <property type="project" value="UniProtKB-KW"/>
</dbReference>
<dbReference type="GO" id="GO:0005737">
    <property type="term" value="C:cytoplasm"/>
    <property type="evidence" value="ECO:0007669"/>
    <property type="project" value="UniProtKB-SubCell"/>
</dbReference>
<comment type="caution">
    <text evidence="7">The sequence shown here is derived from an EMBL/GenBank/DDBJ whole genome shotgun (WGS) entry which is preliminary data.</text>
</comment>
<proteinExistence type="inferred from homology"/>
<dbReference type="Pfam" id="PF17862">
    <property type="entry name" value="AAA_lid_3"/>
    <property type="match status" value="1"/>
</dbReference>
<evidence type="ECO:0000313" key="8">
    <source>
        <dbReference type="Proteomes" id="UP001630127"/>
    </source>
</evidence>
<dbReference type="GO" id="GO:0005524">
    <property type="term" value="F:ATP binding"/>
    <property type="evidence" value="ECO:0007669"/>
    <property type="project" value="UniProtKB-UniRule"/>
</dbReference>
<comment type="catalytic activity">
    <reaction evidence="4">
        <text>ATP + H2O = ADP + phosphate + H(+)</text>
        <dbReference type="Rhea" id="RHEA:13065"/>
        <dbReference type="ChEBI" id="CHEBI:15377"/>
        <dbReference type="ChEBI" id="CHEBI:15378"/>
        <dbReference type="ChEBI" id="CHEBI:30616"/>
        <dbReference type="ChEBI" id="CHEBI:43474"/>
        <dbReference type="ChEBI" id="CHEBI:456216"/>
        <dbReference type="EC" id="3.6.4.6"/>
    </reaction>
</comment>
<evidence type="ECO:0000256" key="5">
    <source>
        <dbReference type="SAM" id="MobiDB-lite"/>
    </source>
</evidence>
<dbReference type="InterPro" id="IPR027417">
    <property type="entry name" value="P-loop_NTPase"/>
</dbReference>
<comment type="cofactor">
    <cofactor evidence="4">
        <name>Mg(2+)</name>
        <dbReference type="ChEBI" id="CHEBI:18420"/>
    </cofactor>
    <text evidence="4">Binds 1 Mg(2+) ion per subunit.</text>
</comment>
<feature type="region of interest" description="Disordered" evidence="5">
    <location>
        <begin position="276"/>
        <end position="309"/>
    </location>
</feature>
<evidence type="ECO:0000313" key="7">
    <source>
        <dbReference type="EMBL" id="KAL3504985.1"/>
    </source>
</evidence>
<feature type="compositionally biased region" description="Low complexity" evidence="5">
    <location>
        <begin position="289"/>
        <end position="304"/>
    </location>
</feature>
<dbReference type="PANTHER" id="PTHR23078">
    <property type="entry name" value="VESICULAR-FUSION PROTEIN NSF"/>
    <property type="match status" value="1"/>
</dbReference>
<feature type="domain" description="AAA ATPase AAA+ lid" evidence="6">
    <location>
        <begin position="223"/>
        <end position="253"/>
    </location>
</feature>
<comment type="function">
    <text evidence="4">Required for vesicle-mediated transport. Catalyzes the fusion of transport vesicles within the Golgi cisternae. Is also required for transport from the endoplasmic reticulum to the Golgi stack. Seems to function as a fusion protein required for the delivery of cargo proteins to all compartments of the Golgi stack independent of vesicle origin.</text>
</comment>
<sequence>MHDATVEKGKLALTKQQCAFAKLKSGDQVELTVCTQPLKVYNKLEVEMELESPAGLTVKPHVYAFDLAWKVQMTLHEQAVLEGQYMTILNDGIPWLCTIIHGTGGGSTRLKQGVVDYSKTKVFVEITEGQPVIGCGVAKTVLKEKLDVAGVEAKLESMGIVGMTSPILEIIRPAFLSRMMTTGRVMRSGRMELQLSVDLPDGQTLIKMLDMLIQDMGLPLEDSVNLQELALMTEGCSGADLTSIINHARDSAVAKPGLLGLAHQSEIVLELSSKVPLREPQPPNGNFNSAGQSFPASSSSPTASLTKPRMRWTPELHEIFVKAVNKLGGSESA</sequence>
<dbReference type="GO" id="GO:0015031">
    <property type="term" value="P:protein transport"/>
    <property type="evidence" value="ECO:0007669"/>
    <property type="project" value="UniProtKB-KW"/>
</dbReference>
<keyword evidence="4" id="KW-0378">Hydrolase</keyword>
<dbReference type="GO" id="GO:0046872">
    <property type="term" value="F:metal ion binding"/>
    <property type="evidence" value="ECO:0007669"/>
    <property type="project" value="UniProtKB-UniRule"/>
</dbReference>
<keyword evidence="4" id="KW-0460">Magnesium</keyword>
<keyword evidence="4" id="KW-0931">ER-Golgi transport</keyword>
<dbReference type="SUPFAM" id="SSF52540">
    <property type="entry name" value="P-loop containing nucleoside triphosphate hydrolases"/>
    <property type="match status" value="1"/>
</dbReference>
<dbReference type="InterPro" id="IPR041569">
    <property type="entry name" value="AAA_lid_3"/>
</dbReference>
<dbReference type="EMBL" id="JBJUIK010000014">
    <property type="protein sequence ID" value="KAL3504985.1"/>
    <property type="molecule type" value="Genomic_DNA"/>
</dbReference>
<comment type="similarity">
    <text evidence="1 4">Belongs to the AAA ATPase family.</text>
</comment>
<keyword evidence="8" id="KW-1185">Reference proteome</keyword>
<evidence type="ECO:0000256" key="1">
    <source>
        <dbReference type="ARBA" id="ARBA00006914"/>
    </source>
</evidence>
<protein>
    <recommendedName>
        <fullName evidence="4">Vesicle-fusing ATPase</fullName>
        <ecNumber evidence="4">3.6.4.6</ecNumber>
    </recommendedName>
</protein>
<reference evidence="7 8" key="1">
    <citation type="submission" date="2024-11" db="EMBL/GenBank/DDBJ databases">
        <title>A near-complete genome assembly of Cinchona calisaya.</title>
        <authorList>
            <person name="Lian D.C."/>
            <person name="Zhao X.W."/>
            <person name="Wei L."/>
        </authorList>
    </citation>
    <scope>NUCLEOTIDE SEQUENCE [LARGE SCALE GENOMIC DNA]</scope>
    <source>
        <tissue evidence="7">Nenye</tissue>
    </source>
</reference>
<dbReference type="InterPro" id="IPR039812">
    <property type="entry name" value="Vesicle-fus_ATPase"/>
</dbReference>
<gene>
    <name evidence="7" type="ORF">ACH5RR_034826</name>
</gene>
<dbReference type="Gene3D" id="1.10.8.60">
    <property type="match status" value="1"/>
</dbReference>
<dbReference type="EC" id="3.6.4.6" evidence="4"/>
<evidence type="ECO:0000259" key="6">
    <source>
        <dbReference type="Pfam" id="PF17862"/>
    </source>
</evidence>
<dbReference type="GO" id="GO:0016192">
    <property type="term" value="P:vesicle-mediated transport"/>
    <property type="evidence" value="ECO:0007669"/>
    <property type="project" value="UniProtKB-KW"/>
</dbReference>
<keyword evidence="3 4" id="KW-0067">ATP-binding</keyword>